<feature type="non-terminal residue" evidence="1">
    <location>
        <position position="1"/>
    </location>
</feature>
<proteinExistence type="predicted"/>
<sequence length="128" mass="14957">PSISISIFNTVFFPVEFRYRSIGLVLLAQNRMLRILVATQMSLHMPIQDLYTFYLRLSFFSICVHSAAHLHSDSLYWLCQILPLLFHLERSFPLKLVSLASYHLYAFSSCLTFQDAEQHPPLVLWCFL</sequence>
<comment type="caution">
    <text evidence="1">The sequence shown here is derived from an EMBL/GenBank/DDBJ whole genome shotgun (WGS) entry which is preliminary data.</text>
</comment>
<reference evidence="1" key="1">
    <citation type="journal article" date="2022" name="bioRxiv">
        <title>Sequencing and chromosome-scale assembly of the giantPleurodeles waltlgenome.</title>
        <authorList>
            <person name="Brown T."/>
            <person name="Elewa A."/>
            <person name="Iarovenko S."/>
            <person name="Subramanian E."/>
            <person name="Araus A.J."/>
            <person name="Petzold A."/>
            <person name="Susuki M."/>
            <person name="Suzuki K.-i.T."/>
            <person name="Hayashi T."/>
            <person name="Toyoda A."/>
            <person name="Oliveira C."/>
            <person name="Osipova E."/>
            <person name="Leigh N.D."/>
            <person name="Simon A."/>
            <person name="Yun M.H."/>
        </authorList>
    </citation>
    <scope>NUCLEOTIDE SEQUENCE</scope>
    <source>
        <strain evidence="1">20211129_DDA</strain>
        <tissue evidence="1">Liver</tissue>
    </source>
</reference>
<dbReference type="Proteomes" id="UP001066276">
    <property type="component" value="Chromosome 6"/>
</dbReference>
<dbReference type="AlphaFoldDB" id="A0AAV7QRM4"/>
<gene>
    <name evidence="1" type="ORF">NDU88_009468</name>
</gene>
<accession>A0AAV7QRM4</accession>
<keyword evidence="2" id="KW-1185">Reference proteome</keyword>
<protein>
    <submittedName>
        <fullName evidence="1">Uncharacterized protein</fullName>
    </submittedName>
</protein>
<dbReference type="EMBL" id="JANPWB010000010">
    <property type="protein sequence ID" value="KAJ1143157.1"/>
    <property type="molecule type" value="Genomic_DNA"/>
</dbReference>
<feature type="non-terminal residue" evidence="1">
    <location>
        <position position="128"/>
    </location>
</feature>
<name>A0AAV7QRM4_PLEWA</name>
<evidence type="ECO:0000313" key="2">
    <source>
        <dbReference type="Proteomes" id="UP001066276"/>
    </source>
</evidence>
<evidence type="ECO:0000313" key="1">
    <source>
        <dbReference type="EMBL" id="KAJ1143157.1"/>
    </source>
</evidence>
<organism evidence="1 2">
    <name type="scientific">Pleurodeles waltl</name>
    <name type="common">Iberian ribbed newt</name>
    <dbReference type="NCBI Taxonomy" id="8319"/>
    <lineage>
        <taxon>Eukaryota</taxon>
        <taxon>Metazoa</taxon>
        <taxon>Chordata</taxon>
        <taxon>Craniata</taxon>
        <taxon>Vertebrata</taxon>
        <taxon>Euteleostomi</taxon>
        <taxon>Amphibia</taxon>
        <taxon>Batrachia</taxon>
        <taxon>Caudata</taxon>
        <taxon>Salamandroidea</taxon>
        <taxon>Salamandridae</taxon>
        <taxon>Pleurodelinae</taxon>
        <taxon>Pleurodeles</taxon>
    </lineage>
</organism>